<sequence length="78" mass="7835">MALHIDCSTCPAKPRACGDCSIGFLLGPVVAVAPGPDVPAGEDEAASEPDLNVAIAQFAGAGMLPHLRAVPEQGRRAG</sequence>
<proteinExistence type="predicted"/>
<dbReference type="STRING" id="521096.Tpau_2685"/>
<dbReference type="KEGG" id="tpr:Tpau_2685"/>
<reference evidence="1 2" key="2">
    <citation type="journal article" date="2011" name="Stand. Genomic Sci.">
        <title>Complete genome sequence of Tsukamurella paurometabola type strain (no. 33).</title>
        <authorList>
            <person name="Munk A.C."/>
            <person name="Lapidus A."/>
            <person name="Lucas S."/>
            <person name="Nolan M."/>
            <person name="Tice H."/>
            <person name="Cheng J.F."/>
            <person name="Del Rio T.G."/>
            <person name="Goodwin L."/>
            <person name="Pitluck S."/>
            <person name="Liolios K."/>
            <person name="Huntemann M."/>
            <person name="Ivanova N."/>
            <person name="Mavromatis K."/>
            <person name="Mikhailova N."/>
            <person name="Pati A."/>
            <person name="Chen A."/>
            <person name="Palaniappan K."/>
            <person name="Tapia R."/>
            <person name="Han C."/>
            <person name="Land M."/>
            <person name="Hauser L."/>
            <person name="Chang Y.J."/>
            <person name="Jeffries C.D."/>
            <person name="Brettin T."/>
            <person name="Yasawong M."/>
            <person name="Brambilla E.M."/>
            <person name="Rohde M."/>
            <person name="Sikorski J."/>
            <person name="Goker M."/>
            <person name="Detter J.C."/>
            <person name="Woyke T."/>
            <person name="Bristow J."/>
            <person name="Eisen J.A."/>
            <person name="Markowitz V."/>
            <person name="Hugenholtz P."/>
            <person name="Kyrpides N.C."/>
            <person name="Klenk H.P."/>
        </authorList>
    </citation>
    <scope>NUCLEOTIDE SEQUENCE [LARGE SCALE GENOMIC DNA]</scope>
    <source>
        <strain evidence="2">ATCC 8368 / DSM 20162 / CCUG 35730 / CIP 100753 / JCM 10117 / KCTC 9821 / NBRC 16120 / NCIMB 702349 / NCTC 13040</strain>
    </source>
</reference>
<gene>
    <name evidence="1" type="ordered locus">Tpau_2685</name>
</gene>
<evidence type="ECO:0000313" key="1">
    <source>
        <dbReference type="EMBL" id="ADG79285.1"/>
    </source>
</evidence>
<accession>D5USL4</accession>
<keyword evidence="2" id="KW-1185">Reference proteome</keyword>
<reference evidence="2" key="1">
    <citation type="submission" date="2010-03" db="EMBL/GenBank/DDBJ databases">
        <title>The complete chromosome of Tsukamurella paurometabola DSM 20162.</title>
        <authorList>
            <consortium name="US DOE Joint Genome Institute (JGI-PGF)"/>
            <person name="Lucas S."/>
            <person name="Copeland A."/>
            <person name="Lapidus A."/>
            <person name="Glavina del Rio T."/>
            <person name="Dalin E."/>
            <person name="Tice H."/>
            <person name="Bruce D."/>
            <person name="Goodwin L."/>
            <person name="Pitluck S."/>
            <person name="Kyrpides N."/>
            <person name="Mavromatis K."/>
            <person name="Ivanova N."/>
            <person name="Mikhailova N."/>
            <person name="Munk A.C."/>
            <person name="Brettin T."/>
            <person name="Detter J.C."/>
            <person name="Tapia R."/>
            <person name="Han C."/>
            <person name="Larimer F."/>
            <person name="Land M."/>
            <person name="Hauser L."/>
            <person name="Markowitz V."/>
            <person name="Cheng J.-F."/>
            <person name="Hugenholtz P."/>
            <person name="Woyke T."/>
            <person name="Wu D."/>
            <person name="Jando M."/>
            <person name="Brambilla E."/>
            <person name="Klenk H.-P."/>
            <person name="Eisen J.A."/>
        </authorList>
    </citation>
    <scope>NUCLEOTIDE SEQUENCE [LARGE SCALE GENOMIC DNA]</scope>
    <source>
        <strain evidence="2">ATCC 8368 / DSM 20162 / CCUG 35730 / CIP 100753 / JCM 10117 / KCTC 9821 / NBRC 16120 / NCIMB 702349 / NCTC 13040</strain>
    </source>
</reference>
<name>D5USL4_TSUPD</name>
<dbReference type="HOGENOM" id="CLU_2621020_0_0_11"/>
<evidence type="ECO:0000313" key="2">
    <source>
        <dbReference type="Proteomes" id="UP000001213"/>
    </source>
</evidence>
<dbReference type="Proteomes" id="UP000001213">
    <property type="component" value="Chromosome"/>
</dbReference>
<protein>
    <submittedName>
        <fullName evidence="1">Uncharacterized protein</fullName>
    </submittedName>
</protein>
<organism evidence="1 2">
    <name type="scientific">Tsukamurella paurometabola (strain ATCC 8368 / DSM 20162 / CCUG 35730 / CIP 100753 / JCM 10117 / KCTC 9821 / NBRC 16120 / NCIMB 702349 / NCTC 13040)</name>
    <name type="common">Corynebacterium paurometabolum</name>
    <dbReference type="NCBI Taxonomy" id="521096"/>
    <lineage>
        <taxon>Bacteria</taxon>
        <taxon>Bacillati</taxon>
        <taxon>Actinomycetota</taxon>
        <taxon>Actinomycetes</taxon>
        <taxon>Mycobacteriales</taxon>
        <taxon>Tsukamurellaceae</taxon>
        <taxon>Tsukamurella</taxon>
    </lineage>
</organism>
<dbReference type="EMBL" id="CP001966">
    <property type="protein sequence ID" value="ADG79285.1"/>
    <property type="molecule type" value="Genomic_DNA"/>
</dbReference>
<dbReference type="AlphaFoldDB" id="D5USL4"/>
<dbReference type="RefSeq" id="WP_013127302.1">
    <property type="nucleotide sequence ID" value="NC_014158.1"/>
</dbReference>